<dbReference type="EMBL" id="JFFI01001720">
    <property type="protein sequence ID" value="KXH55499.1"/>
    <property type="molecule type" value="Genomic_DNA"/>
</dbReference>
<keyword evidence="7" id="KW-0926">Vacuole</keyword>
<evidence type="ECO:0000256" key="8">
    <source>
        <dbReference type="SAM" id="MobiDB-lite"/>
    </source>
</evidence>
<evidence type="ECO:0000256" key="3">
    <source>
        <dbReference type="ARBA" id="ARBA00022692"/>
    </source>
</evidence>
<feature type="transmembrane region" description="Helical" evidence="7">
    <location>
        <begin position="283"/>
        <end position="305"/>
    </location>
</feature>
<feature type="transmembrane region" description="Helical" evidence="7">
    <location>
        <begin position="52"/>
        <end position="72"/>
    </location>
</feature>
<dbReference type="AlphaFoldDB" id="A0A135U518"/>
<organism evidence="9 10">
    <name type="scientific">Colletotrichum salicis</name>
    <dbReference type="NCBI Taxonomy" id="1209931"/>
    <lineage>
        <taxon>Eukaryota</taxon>
        <taxon>Fungi</taxon>
        <taxon>Dikarya</taxon>
        <taxon>Ascomycota</taxon>
        <taxon>Pezizomycotina</taxon>
        <taxon>Sordariomycetes</taxon>
        <taxon>Hypocreomycetidae</taxon>
        <taxon>Glomerellales</taxon>
        <taxon>Glomerellaceae</taxon>
        <taxon>Colletotrichum</taxon>
        <taxon>Colletotrichum acutatum species complex</taxon>
    </lineage>
</organism>
<protein>
    <recommendedName>
        <fullName evidence="7">Protein BTN</fullName>
    </recommendedName>
</protein>
<dbReference type="InterPro" id="IPR003492">
    <property type="entry name" value="Battenin_disease_Cln3"/>
</dbReference>
<keyword evidence="10" id="KW-1185">Reference proteome</keyword>
<dbReference type="Pfam" id="PF02487">
    <property type="entry name" value="CLN3"/>
    <property type="match status" value="2"/>
</dbReference>
<evidence type="ECO:0000313" key="9">
    <source>
        <dbReference type="EMBL" id="KXH55499.1"/>
    </source>
</evidence>
<comment type="subcellular location">
    <subcellularLocation>
        <location evidence="1">Endomembrane system</location>
        <topology evidence="1">Multi-pass membrane protein</topology>
    </subcellularLocation>
    <subcellularLocation>
        <location evidence="7">Vacuole membrane</location>
        <topology evidence="7">Multi-pass membrane protein</topology>
    </subcellularLocation>
</comment>
<comment type="caution">
    <text evidence="7">Lacks conserved residue(s) required for the propagation of feature annotation.</text>
</comment>
<feature type="region of interest" description="Disordered" evidence="8">
    <location>
        <begin position="160"/>
        <end position="180"/>
    </location>
</feature>
<keyword evidence="5 7" id="KW-1133">Transmembrane helix</keyword>
<keyword evidence="6 7" id="KW-0472">Membrane</keyword>
<dbReference type="PANTHER" id="PTHR10981">
    <property type="entry name" value="BATTENIN"/>
    <property type="match status" value="1"/>
</dbReference>
<comment type="similarity">
    <text evidence="7">Belongs to the battenin family.</text>
</comment>
<keyword evidence="2" id="KW-0813">Transport</keyword>
<evidence type="ECO:0000256" key="6">
    <source>
        <dbReference type="ARBA" id="ARBA00023136"/>
    </source>
</evidence>
<reference evidence="9 10" key="1">
    <citation type="submission" date="2014-02" db="EMBL/GenBank/DDBJ databases">
        <title>The genome sequence of Colletotrichum salicis CBS 607.94.</title>
        <authorList>
            <person name="Baroncelli R."/>
            <person name="Thon M.R."/>
        </authorList>
    </citation>
    <scope>NUCLEOTIDE SEQUENCE [LARGE SCALE GENOMIC DNA]</scope>
    <source>
        <strain evidence="9 10">CBS 607.94</strain>
    </source>
</reference>
<evidence type="ECO:0000256" key="1">
    <source>
        <dbReference type="ARBA" id="ARBA00004127"/>
    </source>
</evidence>
<dbReference type="GO" id="GO:0006865">
    <property type="term" value="P:amino acid transport"/>
    <property type="evidence" value="ECO:0007669"/>
    <property type="project" value="UniProtKB-KW"/>
</dbReference>
<evidence type="ECO:0000256" key="7">
    <source>
        <dbReference type="RuleBase" id="RU361113"/>
    </source>
</evidence>
<name>A0A135U518_9PEZI</name>
<dbReference type="OrthoDB" id="4849469at2759"/>
<evidence type="ECO:0000256" key="5">
    <source>
        <dbReference type="ARBA" id="ARBA00022989"/>
    </source>
</evidence>
<feature type="transmembrane region" description="Helical" evidence="7">
    <location>
        <begin position="224"/>
        <end position="246"/>
    </location>
</feature>
<dbReference type="GO" id="GO:0051453">
    <property type="term" value="P:regulation of intracellular pH"/>
    <property type="evidence" value="ECO:0007669"/>
    <property type="project" value="TreeGrafter"/>
</dbReference>
<evidence type="ECO:0000313" key="10">
    <source>
        <dbReference type="Proteomes" id="UP000070121"/>
    </source>
</evidence>
<feature type="compositionally biased region" description="Basic and acidic residues" evidence="8">
    <location>
        <begin position="168"/>
        <end position="180"/>
    </location>
</feature>
<proteinExistence type="inferred from homology"/>
<accession>A0A135U518</accession>
<evidence type="ECO:0000256" key="2">
    <source>
        <dbReference type="ARBA" id="ARBA00022448"/>
    </source>
</evidence>
<keyword evidence="4" id="KW-0029">Amino-acid transport</keyword>
<feature type="transmembrane region" description="Helical" evidence="7">
    <location>
        <begin position="21"/>
        <end position="46"/>
    </location>
</feature>
<dbReference type="PANTHER" id="PTHR10981:SF0">
    <property type="entry name" value="BATTENIN"/>
    <property type="match status" value="1"/>
</dbReference>
<dbReference type="GO" id="GO:0005774">
    <property type="term" value="C:vacuolar membrane"/>
    <property type="evidence" value="ECO:0007669"/>
    <property type="project" value="UniProtKB-SubCell"/>
</dbReference>
<dbReference type="Proteomes" id="UP000070121">
    <property type="component" value="Unassembled WGS sequence"/>
</dbReference>
<keyword evidence="3 7" id="KW-0812">Transmembrane</keyword>
<sequence>MASKSKTTARTAWSFGAFRTFLAFALIGLANTILPSLIHAANYLIIPYPRHIVILIEIAPTLLTKLMLPFIIHRIPCRIRPLLVAVVWVILKRIADDTPPNVPPPIRIATAIIASAASAAMEVSCLGMIGHAGLPGLAGWGLRYRRGVAGERRVAVSFDRGTKNARGKQREDASAEEGQSFHHERSRFESLRGLIRSETLPLFMASAAMSLSQYDLARPLDGPAFGTFTHFYTTYGMALHLGVWIGRSSLQFLPVRNLRLHMTTLFVWTALAFFNAVCLISTHLAFFLVFLIGVAAGSVYVNVLVRLVGEGRETAAGEVGFGFATAGDAGGLLVGSVVGSLLEMAMCRSLVGGKRRCYRAR</sequence>
<dbReference type="PRINTS" id="PR01315">
    <property type="entry name" value="BATTENIN"/>
</dbReference>
<evidence type="ECO:0000256" key="4">
    <source>
        <dbReference type="ARBA" id="ARBA00022970"/>
    </source>
</evidence>
<dbReference type="GO" id="GO:0012505">
    <property type="term" value="C:endomembrane system"/>
    <property type="evidence" value="ECO:0007669"/>
    <property type="project" value="UniProtKB-SubCell"/>
</dbReference>
<comment type="caution">
    <text evidence="9">The sequence shown here is derived from an EMBL/GenBank/DDBJ whole genome shotgun (WGS) entry which is preliminary data.</text>
</comment>
<feature type="transmembrane region" description="Helical" evidence="7">
    <location>
        <begin position="258"/>
        <end position="277"/>
    </location>
</feature>
<gene>
    <name evidence="9" type="ORF">CSAL01_05329</name>
</gene>